<evidence type="ECO:0000256" key="10">
    <source>
        <dbReference type="ARBA" id="ARBA00023201"/>
    </source>
</evidence>
<organism evidence="13 14">
    <name type="scientific">Tigriopus californicus</name>
    <name type="common">Marine copepod</name>
    <dbReference type="NCBI Taxonomy" id="6832"/>
    <lineage>
        <taxon>Eukaryota</taxon>
        <taxon>Metazoa</taxon>
        <taxon>Ecdysozoa</taxon>
        <taxon>Arthropoda</taxon>
        <taxon>Crustacea</taxon>
        <taxon>Multicrustacea</taxon>
        <taxon>Hexanauplia</taxon>
        <taxon>Copepoda</taxon>
        <taxon>Harpacticoida</taxon>
        <taxon>Harpacticidae</taxon>
        <taxon>Tigriopus</taxon>
    </lineage>
</organism>
<evidence type="ECO:0000256" key="5">
    <source>
        <dbReference type="ARBA" id="ARBA00022692"/>
    </source>
</evidence>
<feature type="non-terminal residue" evidence="13">
    <location>
        <position position="1"/>
    </location>
</feature>
<dbReference type="Pfam" id="PF00858">
    <property type="entry name" value="ASC"/>
    <property type="match status" value="1"/>
</dbReference>
<name>A0A553PHW8_TIGCA</name>
<sequence>VGLRVVLHQPNEVPLIEELGRDVFPGAATSFSLQIRQNIRQPAPYPSKCIDSWNETFFTTAKFPIVANWKYSQVGCSRMCFLQHFMQNCDCIYHNQDDMNIKEYHQNQGIPPFEYCSMKNQTSVDCLGSSYNTYNSDKCRCQPNCNETIYEIGTSALTWPSESGWFYKAIEFNMTSSYKDDQPITSDDIEKSETELYPIYEEIKKNLLRLDFYFSSQSRIVIEELPVYADLFSLFANLGGALSLWM</sequence>
<evidence type="ECO:0000256" key="9">
    <source>
        <dbReference type="ARBA" id="ARBA00023136"/>
    </source>
</evidence>
<evidence type="ECO:0000256" key="1">
    <source>
        <dbReference type="ARBA" id="ARBA00004141"/>
    </source>
</evidence>
<dbReference type="PANTHER" id="PTHR11690:SF248">
    <property type="entry name" value="PICKPOCKET 17, ISOFORM A"/>
    <property type="match status" value="1"/>
</dbReference>
<dbReference type="InterPro" id="IPR001873">
    <property type="entry name" value="ENaC"/>
</dbReference>
<evidence type="ECO:0000256" key="2">
    <source>
        <dbReference type="ARBA" id="ARBA00007193"/>
    </source>
</evidence>
<reference evidence="13 14" key="1">
    <citation type="journal article" date="2018" name="Nat. Ecol. Evol.">
        <title>Genomic signatures of mitonuclear coevolution across populations of Tigriopus californicus.</title>
        <authorList>
            <person name="Barreto F.S."/>
            <person name="Watson E.T."/>
            <person name="Lima T.G."/>
            <person name="Willett C.S."/>
            <person name="Edmands S."/>
            <person name="Li W."/>
            <person name="Burton R.S."/>
        </authorList>
    </citation>
    <scope>NUCLEOTIDE SEQUENCE [LARGE SCALE GENOMIC DNA]</scope>
    <source>
        <strain evidence="13 14">San Diego</strain>
    </source>
</reference>
<dbReference type="OMA" id="NECIRKC"/>
<keyword evidence="8 12" id="KW-0406">Ion transport</keyword>
<dbReference type="STRING" id="6832.A0A553PHW8"/>
<dbReference type="Gene3D" id="2.60.470.10">
    <property type="entry name" value="Acid-sensing ion channels like domains"/>
    <property type="match status" value="1"/>
</dbReference>
<comment type="subcellular location">
    <subcellularLocation>
        <location evidence="1">Membrane</location>
        <topology evidence="1">Multi-pass membrane protein</topology>
    </subcellularLocation>
</comment>
<keyword evidence="5 12" id="KW-0812">Transmembrane</keyword>
<keyword evidence="11 12" id="KW-0407">Ion channel</keyword>
<evidence type="ECO:0000256" key="3">
    <source>
        <dbReference type="ARBA" id="ARBA00022448"/>
    </source>
</evidence>
<comment type="similarity">
    <text evidence="2 12">Belongs to the amiloride-sensitive sodium channel (TC 1.A.6) family.</text>
</comment>
<dbReference type="GO" id="GO:0005886">
    <property type="term" value="C:plasma membrane"/>
    <property type="evidence" value="ECO:0007669"/>
    <property type="project" value="TreeGrafter"/>
</dbReference>
<evidence type="ECO:0000256" key="4">
    <source>
        <dbReference type="ARBA" id="ARBA00022461"/>
    </source>
</evidence>
<evidence type="ECO:0000256" key="8">
    <source>
        <dbReference type="ARBA" id="ARBA00023065"/>
    </source>
</evidence>
<keyword evidence="7" id="KW-0915">Sodium</keyword>
<protein>
    <submittedName>
        <fullName evidence="13">Uncharacterized protein</fullName>
    </submittedName>
</protein>
<evidence type="ECO:0000256" key="6">
    <source>
        <dbReference type="ARBA" id="ARBA00022989"/>
    </source>
</evidence>
<dbReference type="PRINTS" id="PR01078">
    <property type="entry name" value="AMINACHANNEL"/>
</dbReference>
<keyword evidence="6" id="KW-1133">Transmembrane helix</keyword>
<keyword evidence="4 12" id="KW-0894">Sodium channel</keyword>
<keyword evidence="9" id="KW-0472">Membrane</keyword>
<keyword evidence="14" id="KW-1185">Reference proteome</keyword>
<dbReference type="EMBL" id="VCGU01000004">
    <property type="protein sequence ID" value="TRY77280.1"/>
    <property type="molecule type" value="Genomic_DNA"/>
</dbReference>
<evidence type="ECO:0000313" key="13">
    <source>
        <dbReference type="EMBL" id="TRY77280.1"/>
    </source>
</evidence>
<evidence type="ECO:0000256" key="11">
    <source>
        <dbReference type="ARBA" id="ARBA00023303"/>
    </source>
</evidence>
<dbReference type="AlphaFoldDB" id="A0A553PHW8"/>
<evidence type="ECO:0000313" key="14">
    <source>
        <dbReference type="Proteomes" id="UP000318571"/>
    </source>
</evidence>
<dbReference type="Proteomes" id="UP000318571">
    <property type="component" value="Chromosome 5"/>
</dbReference>
<proteinExistence type="inferred from homology"/>
<dbReference type="GO" id="GO:0015280">
    <property type="term" value="F:ligand-gated sodium channel activity"/>
    <property type="evidence" value="ECO:0007669"/>
    <property type="project" value="TreeGrafter"/>
</dbReference>
<accession>A0A553PHW8</accession>
<dbReference type="PANTHER" id="PTHR11690">
    <property type="entry name" value="AMILORIDE-SENSITIVE SODIUM CHANNEL-RELATED"/>
    <property type="match status" value="1"/>
</dbReference>
<gene>
    <name evidence="13" type="ORF">TCAL_13851</name>
</gene>
<keyword evidence="3 12" id="KW-0813">Transport</keyword>
<evidence type="ECO:0000256" key="12">
    <source>
        <dbReference type="RuleBase" id="RU000679"/>
    </source>
</evidence>
<evidence type="ECO:0000256" key="7">
    <source>
        <dbReference type="ARBA" id="ARBA00023053"/>
    </source>
</evidence>
<keyword evidence="10 12" id="KW-0739">Sodium transport</keyword>
<comment type="caution">
    <text evidence="13">The sequence shown here is derived from an EMBL/GenBank/DDBJ whole genome shotgun (WGS) entry which is preliminary data.</text>
</comment>
<feature type="non-terminal residue" evidence="13">
    <location>
        <position position="246"/>
    </location>
</feature>